<keyword evidence="3" id="KW-1185">Reference proteome</keyword>
<reference evidence="2 3" key="1">
    <citation type="submission" date="2020-08" db="EMBL/GenBank/DDBJ databases">
        <title>Genomic Encyclopedia of Type Strains, Phase IV (KMG-IV): sequencing the most valuable type-strain genomes for metagenomic binning, comparative biology and taxonomic classification.</title>
        <authorList>
            <person name="Goeker M."/>
        </authorList>
    </citation>
    <scope>NUCLEOTIDE SEQUENCE [LARGE SCALE GENOMIC DNA]</scope>
    <source>
        <strain evidence="2 3">DSM 29514</strain>
    </source>
</reference>
<dbReference type="CDD" id="cd07012">
    <property type="entry name" value="PBP2_Bug_TTT"/>
    <property type="match status" value="1"/>
</dbReference>
<protein>
    <submittedName>
        <fullName evidence="2">Tripartite-type tricarboxylate transporter receptor subunit TctC</fullName>
    </submittedName>
</protein>
<dbReference type="PANTHER" id="PTHR42928">
    <property type="entry name" value="TRICARBOXYLATE-BINDING PROTEIN"/>
    <property type="match status" value="1"/>
</dbReference>
<accession>A0A7W6PPJ9</accession>
<dbReference type="Proteomes" id="UP000519897">
    <property type="component" value="Unassembled WGS sequence"/>
</dbReference>
<keyword evidence="2" id="KW-0675">Receptor</keyword>
<dbReference type="SUPFAM" id="SSF53850">
    <property type="entry name" value="Periplasmic binding protein-like II"/>
    <property type="match status" value="1"/>
</dbReference>
<evidence type="ECO:0000256" key="1">
    <source>
        <dbReference type="ARBA" id="ARBA00006987"/>
    </source>
</evidence>
<sequence>MFRRIGYTLAGLALALGVIVPVAAPVALAQSDAPLTLLVGYSAGGSADLAARIIAPEISARIGRTVIVENATGASGMIALQKLVNGAADGNTIYYGGFDTVAVPMTNAKVKINWEADTIAIGRTTTTSMAMVVPAQSEHKDMAALIAAAKAAPESVSYGSPGIGSAQHLLGEIIAQRAGVKMLHAPYRGGAQVTNDLLAGVLDSAVLTLSTALPLAKEGKIRVLAVSGTERAAQLPDVPTLSELPGLNGLSLPLWQGVFAKAGSKPDFVTALDKAIAEALATPTVQKRYADVGFTAAPLASATFKTFVGQQAATYKGVIDSAKIVSE</sequence>
<dbReference type="PIRSF" id="PIRSF017082">
    <property type="entry name" value="YflP"/>
    <property type="match status" value="1"/>
</dbReference>
<dbReference type="InterPro" id="IPR042100">
    <property type="entry name" value="Bug_dom1"/>
</dbReference>
<comment type="caution">
    <text evidence="2">The sequence shown here is derived from an EMBL/GenBank/DDBJ whole genome shotgun (WGS) entry which is preliminary data.</text>
</comment>
<dbReference type="Pfam" id="PF03401">
    <property type="entry name" value="TctC"/>
    <property type="match status" value="1"/>
</dbReference>
<gene>
    <name evidence="2" type="ORF">GGQ72_001654</name>
</gene>
<dbReference type="Gene3D" id="3.40.190.10">
    <property type="entry name" value="Periplasmic binding protein-like II"/>
    <property type="match status" value="1"/>
</dbReference>
<dbReference type="PANTHER" id="PTHR42928:SF5">
    <property type="entry name" value="BLR1237 PROTEIN"/>
    <property type="match status" value="1"/>
</dbReference>
<comment type="similarity">
    <text evidence="1">Belongs to the UPF0065 (bug) family.</text>
</comment>
<dbReference type="Gene3D" id="3.40.190.150">
    <property type="entry name" value="Bordetella uptake gene, domain 1"/>
    <property type="match status" value="1"/>
</dbReference>
<organism evidence="2 3">
    <name type="scientific">Rhizobium rhizoryzae</name>
    <dbReference type="NCBI Taxonomy" id="451876"/>
    <lineage>
        <taxon>Bacteria</taxon>
        <taxon>Pseudomonadati</taxon>
        <taxon>Pseudomonadota</taxon>
        <taxon>Alphaproteobacteria</taxon>
        <taxon>Hyphomicrobiales</taxon>
        <taxon>Rhizobiaceae</taxon>
        <taxon>Rhizobium/Agrobacterium group</taxon>
        <taxon>Rhizobium</taxon>
    </lineage>
</organism>
<dbReference type="InterPro" id="IPR005064">
    <property type="entry name" value="BUG"/>
</dbReference>
<name>A0A7W6PPJ9_9HYPH</name>
<dbReference type="RefSeq" id="WP_062553181.1">
    <property type="nucleotide sequence ID" value="NZ_CP049250.1"/>
</dbReference>
<dbReference type="EMBL" id="JACIEC010000001">
    <property type="protein sequence ID" value="MBB4143155.1"/>
    <property type="molecule type" value="Genomic_DNA"/>
</dbReference>
<evidence type="ECO:0000313" key="3">
    <source>
        <dbReference type="Proteomes" id="UP000519897"/>
    </source>
</evidence>
<proteinExistence type="inferred from homology"/>
<evidence type="ECO:0000313" key="2">
    <source>
        <dbReference type="EMBL" id="MBB4143155.1"/>
    </source>
</evidence>
<dbReference type="AlphaFoldDB" id="A0A7W6PPJ9"/>